<dbReference type="GO" id="GO:0016301">
    <property type="term" value="F:kinase activity"/>
    <property type="evidence" value="ECO:0007669"/>
    <property type="project" value="UniProtKB-KW"/>
</dbReference>
<organism evidence="1 2">
    <name type="scientific">Parelaphostrongylus tenuis</name>
    <name type="common">Meningeal worm</name>
    <dbReference type="NCBI Taxonomy" id="148309"/>
    <lineage>
        <taxon>Eukaryota</taxon>
        <taxon>Metazoa</taxon>
        <taxon>Ecdysozoa</taxon>
        <taxon>Nematoda</taxon>
        <taxon>Chromadorea</taxon>
        <taxon>Rhabditida</taxon>
        <taxon>Rhabditina</taxon>
        <taxon>Rhabditomorpha</taxon>
        <taxon>Strongyloidea</taxon>
        <taxon>Metastrongylidae</taxon>
        <taxon>Parelaphostrongylus</taxon>
    </lineage>
</organism>
<keyword evidence="1" id="KW-0808">Transferase</keyword>
<keyword evidence="2" id="KW-1185">Reference proteome</keyword>
<protein>
    <submittedName>
        <fullName evidence="1">Cyclin-dependent kinase 11B</fullName>
    </submittedName>
</protein>
<gene>
    <name evidence="1" type="primary">CDK11B_1</name>
    <name evidence="1" type="ORF">KIN20_009046</name>
</gene>
<comment type="caution">
    <text evidence="1">The sequence shown here is derived from an EMBL/GenBank/DDBJ whole genome shotgun (WGS) entry which is preliminary data.</text>
</comment>
<dbReference type="Proteomes" id="UP001196413">
    <property type="component" value="Unassembled WGS sequence"/>
</dbReference>
<evidence type="ECO:0000313" key="2">
    <source>
        <dbReference type="Proteomes" id="UP001196413"/>
    </source>
</evidence>
<dbReference type="AlphaFoldDB" id="A0AAD5MXB9"/>
<sequence>MGEFVHLKPLFPGNEELDEISKISMELGTLSECIWDGYNDLPGPKMMKLDNFPHNQLRKKFPAAVMSEIGFKLLKRYLVVGYFFKFSYHLLILSFVHIRFYLSESTGIGFDIRSFCDIGYHF</sequence>
<reference evidence="1" key="1">
    <citation type="submission" date="2021-06" db="EMBL/GenBank/DDBJ databases">
        <title>Parelaphostrongylus tenuis whole genome reference sequence.</title>
        <authorList>
            <person name="Garwood T.J."/>
            <person name="Larsen P.A."/>
            <person name="Fountain-Jones N.M."/>
            <person name="Garbe J.R."/>
            <person name="Macchietto M.G."/>
            <person name="Kania S.A."/>
            <person name="Gerhold R.W."/>
            <person name="Richards J.E."/>
            <person name="Wolf T.M."/>
        </authorList>
    </citation>
    <scope>NUCLEOTIDE SEQUENCE</scope>
    <source>
        <strain evidence="1">MNPRO001-30</strain>
        <tissue evidence="1">Meninges</tissue>
    </source>
</reference>
<name>A0AAD5MXB9_PARTN</name>
<dbReference type="EMBL" id="JAHQIW010001502">
    <property type="protein sequence ID" value="KAJ1352649.1"/>
    <property type="molecule type" value="Genomic_DNA"/>
</dbReference>
<keyword evidence="1" id="KW-0418">Kinase</keyword>
<proteinExistence type="predicted"/>
<accession>A0AAD5MXB9</accession>
<evidence type="ECO:0000313" key="1">
    <source>
        <dbReference type="EMBL" id="KAJ1352649.1"/>
    </source>
</evidence>